<feature type="transmembrane region" description="Helical" evidence="1">
    <location>
        <begin position="526"/>
        <end position="552"/>
    </location>
</feature>
<evidence type="ECO:0000313" key="2">
    <source>
        <dbReference type="EMBL" id="EPR33299.1"/>
    </source>
</evidence>
<feature type="transmembrane region" description="Helical" evidence="1">
    <location>
        <begin position="356"/>
        <end position="376"/>
    </location>
</feature>
<name>S7UHH4_DESML</name>
<gene>
    <name evidence="2" type="ORF">dsmv_0838</name>
</gene>
<sequence length="1025" mass="111048">MTSFLEFMLKRTAFANAMMGVLIFGGLFGAMTIRQELYPALEERKVELAIDLPGASPEEINKSILTVVENAVRGLDGIKRVDSEASENTGQVTMTLLDNADPQQTLNDIKSAVDRIETFPQDAEKPVITIPSRVEKALSIVVYGDQPLIWLRKTAEILRDDLRTSVGLRKVELAFPRDQEVSIEIPEKILRQYGFTLEELADKIRQSTPDLPGGTLYTEESDIVLRTSGRREWADAFRDVVVAETPAGIPLRLSDIAVLNDGFGKSPIECWFNGLPAILIDVFAVGSETPISVEAAVRGYLDSVAEKKFSGVEIVIFENQAAAYRSRMALLVENAVIGLVLVLITLGLFLTPHLAFWVMVGIPTSLLGGLLFLPLFGGSLNMISFFALIVTIGVVVDDAIMIGEAIYVQRTKGLGPLAAAVQGLKEMGGPVLLATTTTIIAFTPMFFVPGEMGGVFWQIPAVVIAVLLVSLFESLFILGAHIAAEHPDRPWLKVLARPQQKVNETLTSFIHHRFRPFIQAGLRRPLTLLVTAVSFLFITVGAMTGGLLNFAFTPTIDSDTVIAQAALPYGAPRQKSIAVAQKLVDSANTVLGEHNMSSPGIFSLIGTRLEEGEVEVETLAGSHYISVLMALPPEAERTLSGREFAAAWQKTFGSPGELEALNFTGETTVAGGEPIMLEVFHPDPDVAQAAALSLGERMRLLAGLTSVDDGVRTGKPELTIQLKDSGLHMGLTAEEVAKQVRHRYHGAEAFRFVRDGNEIKVMVRLSEEGRSRESALADVQLKSPAGALIPLTEVADITQTRSFTSLARRDGKRIYPVTADIAFGIDDDDVEDALEDAIVPLVLADFSGVSVHFGGEEEENDEALASLGYGFLIVLGVMYLLLVFHYNSYLQPVLILATIPFGLIGAVWGHILMGCDLSIVSVIGILAMAGVVVNDSLVLVTTCNQYQKNGMPLHQAIVDAACNRFRPILLTSLTTFFGLVPLLLETSEQAQFLIPAAVSISFGLVFGTMITLVLLPGLLQVFLKN</sequence>
<dbReference type="GO" id="GO:0005886">
    <property type="term" value="C:plasma membrane"/>
    <property type="evidence" value="ECO:0007669"/>
    <property type="project" value="TreeGrafter"/>
</dbReference>
<dbReference type="PANTHER" id="PTHR32063:SF33">
    <property type="entry name" value="RND SUPERFAMILY EFFLUX PUMP PERMEASE COMPONENT"/>
    <property type="match status" value="1"/>
</dbReference>
<feature type="transmembrane region" description="Helical" evidence="1">
    <location>
        <begin position="996"/>
        <end position="1023"/>
    </location>
</feature>
<accession>S7UHH4</accession>
<dbReference type="InterPro" id="IPR001036">
    <property type="entry name" value="Acrflvin-R"/>
</dbReference>
<feature type="transmembrane region" description="Helical" evidence="1">
    <location>
        <begin position="893"/>
        <end position="913"/>
    </location>
</feature>
<dbReference type="eggNOG" id="COG0841">
    <property type="taxonomic scope" value="Bacteria"/>
</dbReference>
<dbReference type="PANTHER" id="PTHR32063">
    <property type="match status" value="1"/>
</dbReference>
<dbReference type="Gene3D" id="3.30.70.1430">
    <property type="entry name" value="Multidrug efflux transporter AcrB pore domain"/>
    <property type="match status" value="2"/>
</dbReference>
<evidence type="ECO:0000313" key="3">
    <source>
        <dbReference type="Proteomes" id="UP000014977"/>
    </source>
</evidence>
<keyword evidence="1" id="KW-0812">Transmembrane</keyword>
<dbReference type="Gene3D" id="3.30.70.1440">
    <property type="entry name" value="Multidrug efflux transporter AcrB pore domain"/>
    <property type="match status" value="1"/>
</dbReference>
<keyword evidence="1" id="KW-0472">Membrane</keyword>
<comment type="caution">
    <text evidence="2">The sequence shown here is derived from an EMBL/GenBank/DDBJ whole genome shotgun (WGS) entry which is preliminary data.</text>
</comment>
<feature type="transmembrane region" description="Helical" evidence="1">
    <location>
        <begin position="429"/>
        <end position="447"/>
    </location>
</feature>
<dbReference type="SUPFAM" id="SSF82693">
    <property type="entry name" value="Multidrug efflux transporter AcrB pore domain, PN1, PN2, PC1 and PC2 subdomains"/>
    <property type="match status" value="1"/>
</dbReference>
<dbReference type="AlphaFoldDB" id="S7UHH4"/>
<dbReference type="PRINTS" id="PR00702">
    <property type="entry name" value="ACRIFLAVINRP"/>
</dbReference>
<feature type="transmembrane region" description="Helical" evidence="1">
    <location>
        <begin position="382"/>
        <end position="408"/>
    </location>
</feature>
<dbReference type="Gene3D" id="3.30.2090.10">
    <property type="entry name" value="Multidrug efflux transporter AcrB TolC docking domain, DN and DC subdomains"/>
    <property type="match status" value="2"/>
</dbReference>
<dbReference type="RefSeq" id="WP_020878421.1">
    <property type="nucleotide sequence ID" value="NZ_ATHJ01000127.1"/>
</dbReference>
<feature type="transmembrane region" description="Helical" evidence="1">
    <location>
        <begin position="12"/>
        <end position="33"/>
    </location>
</feature>
<reference evidence="2 3" key="1">
    <citation type="journal article" date="2013" name="Genome Announc.">
        <title>Draft genome sequences for three mercury-methylating, sulfate-reducing bacteria.</title>
        <authorList>
            <person name="Brown S.D."/>
            <person name="Hurt R.A.Jr."/>
            <person name="Gilmour C.C."/>
            <person name="Elias D.A."/>
        </authorList>
    </citation>
    <scope>NUCLEOTIDE SEQUENCE [LARGE SCALE GENOMIC DNA]</scope>
    <source>
        <strain evidence="2 3">DSM 2059</strain>
    </source>
</reference>
<proteinExistence type="predicted"/>
<dbReference type="STRING" id="897.B2D07_12890"/>
<dbReference type="GO" id="GO:0042910">
    <property type="term" value="F:xenobiotic transmembrane transporter activity"/>
    <property type="evidence" value="ECO:0007669"/>
    <property type="project" value="TreeGrafter"/>
</dbReference>
<protein>
    <submittedName>
        <fullName evidence="2">Acriflavin resistance protein</fullName>
    </submittedName>
</protein>
<dbReference type="PATRIC" id="fig|1121405.3.peg.4074"/>
<evidence type="ECO:0000256" key="1">
    <source>
        <dbReference type="SAM" id="Phobius"/>
    </source>
</evidence>
<feature type="transmembrane region" description="Helical" evidence="1">
    <location>
        <begin position="919"/>
        <end position="944"/>
    </location>
</feature>
<dbReference type="SUPFAM" id="SSF82714">
    <property type="entry name" value="Multidrug efflux transporter AcrB TolC docking domain, DN and DC subdomains"/>
    <property type="match status" value="2"/>
</dbReference>
<keyword evidence="1" id="KW-1133">Transmembrane helix</keyword>
<organism evidence="2 3">
    <name type="scientific">Desulfococcus multivorans DSM 2059</name>
    <dbReference type="NCBI Taxonomy" id="1121405"/>
    <lineage>
        <taxon>Bacteria</taxon>
        <taxon>Pseudomonadati</taxon>
        <taxon>Thermodesulfobacteriota</taxon>
        <taxon>Desulfobacteria</taxon>
        <taxon>Desulfobacterales</taxon>
        <taxon>Desulfococcaceae</taxon>
        <taxon>Desulfococcus</taxon>
    </lineage>
</organism>
<feature type="transmembrane region" description="Helical" evidence="1">
    <location>
        <begin position="328"/>
        <end position="349"/>
    </location>
</feature>
<dbReference type="InterPro" id="IPR027463">
    <property type="entry name" value="AcrB_DN_DC_subdom"/>
</dbReference>
<keyword evidence="3" id="KW-1185">Reference proteome</keyword>
<feature type="transmembrane region" description="Helical" evidence="1">
    <location>
        <begin position="867"/>
        <end position="886"/>
    </location>
</feature>
<dbReference type="OrthoDB" id="9806532at2"/>
<dbReference type="SUPFAM" id="SSF82866">
    <property type="entry name" value="Multidrug efflux transporter AcrB transmembrane domain"/>
    <property type="match status" value="2"/>
</dbReference>
<dbReference type="Gene3D" id="1.20.1640.10">
    <property type="entry name" value="Multidrug efflux transporter AcrB transmembrane domain"/>
    <property type="match status" value="2"/>
</dbReference>
<dbReference type="Gene3D" id="3.30.70.1320">
    <property type="entry name" value="Multidrug efflux transporter AcrB pore domain like"/>
    <property type="match status" value="1"/>
</dbReference>
<dbReference type="EMBL" id="ATHJ01000127">
    <property type="protein sequence ID" value="EPR33299.1"/>
    <property type="molecule type" value="Genomic_DNA"/>
</dbReference>
<feature type="transmembrane region" description="Helical" evidence="1">
    <location>
        <begin position="459"/>
        <end position="483"/>
    </location>
</feature>
<dbReference type="Proteomes" id="UP000014977">
    <property type="component" value="Unassembled WGS sequence"/>
</dbReference>
<dbReference type="Pfam" id="PF00873">
    <property type="entry name" value="ACR_tran"/>
    <property type="match status" value="1"/>
</dbReference>
<feature type="transmembrane region" description="Helical" evidence="1">
    <location>
        <begin position="965"/>
        <end position="984"/>
    </location>
</feature>